<feature type="chain" id="PRO_5035237787" description="DUF4189 domain-containing protein" evidence="1">
    <location>
        <begin position="27"/>
        <end position="317"/>
    </location>
</feature>
<evidence type="ECO:0000313" key="4">
    <source>
        <dbReference type="Proteomes" id="UP000619788"/>
    </source>
</evidence>
<dbReference type="AlphaFoldDB" id="A0A8J3WQZ3"/>
<evidence type="ECO:0000259" key="2">
    <source>
        <dbReference type="Pfam" id="PF13827"/>
    </source>
</evidence>
<dbReference type="EMBL" id="BOOJ01000085">
    <property type="protein sequence ID" value="GIH97502.1"/>
    <property type="molecule type" value="Genomic_DNA"/>
</dbReference>
<protein>
    <recommendedName>
        <fullName evidence="2">DUF4189 domain-containing protein</fullName>
    </recommendedName>
</protein>
<dbReference type="Proteomes" id="UP000619788">
    <property type="component" value="Unassembled WGS sequence"/>
</dbReference>
<keyword evidence="1" id="KW-0732">Signal</keyword>
<keyword evidence="4" id="KW-1185">Reference proteome</keyword>
<gene>
    <name evidence="3" type="ORF">Psi01_81320</name>
</gene>
<organism evidence="3 4">
    <name type="scientific">Planobispora siamensis</name>
    <dbReference type="NCBI Taxonomy" id="936338"/>
    <lineage>
        <taxon>Bacteria</taxon>
        <taxon>Bacillati</taxon>
        <taxon>Actinomycetota</taxon>
        <taxon>Actinomycetes</taxon>
        <taxon>Streptosporangiales</taxon>
        <taxon>Streptosporangiaceae</taxon>
        <taxon>Planobispora</taxon>
    </lineage>
</organism>
<feature type="domain" description="DUF4189" evidence="2">
    <location>
        <begin position="32"/>
        <end position="126"/>
    </location>
</feature>
<evidence type="ECO:0000313" key="3">
    <source>
        <dbReference type="EMBL" id="GIH97502.1"/>
    </source>
</evidence>
<proteinExistence type="predicted"/>
<evidence type="ECO:0000256" key="1">
    <source>
        <dbReference type="SAM" id="SignalP"/>
    </source>
</evidence>
<accession>A0A8J3WQZ3</accession>
<dbReference type="InterPro" id="IPR025240">
    <property type="entry name" value="DUF4189"/>
</dbReference>
<sequence>MVRRILLALTSLISAGAAVTVPSASATAAKEHGAIAFSPSKGIFVGTLDDTASGAVTKAAKQCHKWARSGDCQTVIRFSNGYGALATPGGSNVGYGSGWGSTQADADAEAVRVCTEDGNSGCYVVKRLAAGSPSDAAEGAGLGRVCFFRALPTQTPLHGIIGHIGWAYRDNNRAANPWTIGATEQLEGNPEEPGNAEVESWTAANLSWKQVLKKFRTGGHFADKIRKLLNGKQYYQAYRCLDTLSASPQAAKNKYEDLKKGYHLLTDNCLTKAVAILRAYGADLPSARAGLTQISSTPNYYFNTKISKYGFLPSTPL</sequence>
<feature type="signal peptide" evidence="1">
    <location>
        <begin position="1"/>
        <end position="26"/>
    </location>
</feature>
<name>A0A8J3WQZ3_9ACTN</name>
<dbReference type="Pfam" id="PF13827">
    <property type="entry name" value="DUF4189"/>
    <property type="match status" value="1"/>
</dbReference>
<reference evidence="3 4" key="1">
    <citation type="submission" date="2021-01" db="EMBL/GenBank/DDBJ databases">
        <title>Whole genome shotgun sequence of Planobispora siamensis NBRC 107568.</title>
        <authorList>
            <person name="Komaki H."/>
            <person name="Tamura T."/>
        </authorList>
    </citation>
    <scope>NUCLEOTIDE SEQUENCE [LARGE SCALE GENOMIC DNA]</scope>
    <source>
        <strain evidence="3 4">NBRC 107568</strain>
    </source>
</reference>
<comment type="caution">
    <text evidence="3">The sequence shown here is derived from an EMBL/GenBank/DDBJ whole genome shotgun (WGS) entry which is preliminary data.</text>
</comment>